<dbReference type="STRING" id="48709.A0A1D2MHF7"/>
<dbReference type="InterPro" id="IPR008493">
    <property type="entry name" value="Hikeshi-like_N"/>
</dbReference>
<evidence type="ECO:0000256" key="1">
    <source>
        <dbReference type="ARBA" id="ARBA00006623"/>
    </source>
</evidence>
<keyword evidence="5" id="KW-1185">Reference proteome</keyword>
<organism evidence="4 5">
    <name type="scientific">Orchesella cincta</name>
    <name type="common">Springtail</name>
    <name type="synonym">Podura cincta</name>
    <dbReference type="NCBI Taxonomy" id="48709"/>
    <lineage>
        <taxon>Eukaryota</taxon>
        <taxon>Metazoa</taxon>
        <taxon>Ecdysozoa</taxon>
        <taxon>Arthropoda</taxon>
        <taxon>Hexapoda</taxon>
        <taxon>Collembola</taxon>
        <taxon>Entomobryomorpha</taxon>
        <taxon>Entomobryoidea</taxon>
        <taxon>Orchesellidae</taxon>
        <taxon>Orchesellinae</taxon>
        <taxon>Orchesella</taxon>
    </lineage>
</organism>
<dbReference type="InterPro" id="IPR031318">
    <property type="entry name" value="OPI10"/>
</dbReference>
<dbReference type="EMBL" id="LJIJ01001235">
    <property type="protein sequence ID" value="ODM92416.1"/>
    <property type="molecule type" value="Genomic_DNA"/>
</dbReference>
<accession>A0A1D2MHF7</accession>
<proteinExistence type="inferred from homology"/>
<dbReference type="OMA" id="WWAKFER"/>
<comment type="similarity">
    <text evidence="1">Belongs to the OPI10 family.</text>
</comment>
<feature type="domain" description="Hikeshi-like N-terminal" evidence="2">
    <location>
        <begin position="15"/>
        <end position="148"/>
    </location>
</feature>
<sequence length="209" mass="23039">MVIFCEDVATMFALIVAGRLVQTNFNRIDQFKFVTDIPQADGINHVVVFLTGAEPFPTGIGGQIYFSWPDPQNQIAWHLLGHISNEKPSAIFKISNLKKTAPVLNEFGVPIGGLNPAFFGQGAISSAVHNAQIGISLEPIDAILNSTPVSTADPPKVSSFVEFTEKMLTNFVNYATSFGDGSSISVNVVHSWYDNFKRRLQQDPNFWKY</sequence>
<dbReference type="Proteomes" id="UP000094527">
    <property type="component" value="Unassembled WGS sequence"/>
</dbReference>
<dbReference type="GO" id="GO:0061608">
    <property type="term" value="F:nuclear import signal receptor activity"/>
    <property type="evidence" value="ECO:0007669"/>
    <property type="project" value="TreeGrafter"/>
</dbReference>
<reference evidence="4 5" key="1">
    <citation type="journal article" date="2016" name="Genome Biol. Evol.">
        <title>Gene Family Evolution Reflects Adaptation to Soil Environmental Stressors in the Genome of the Collembolan Orchesella cincta.</title>
        <authorList>
            <person name="Faddeeva-Vakhrusheva A."/>
            <person name="Derks M.F."/>
            <person name="Anvar S.Y."/>
            <person name="Agamennone V."/>
            <person name="Suring W."/>
            <person name="Smit S."/>
            <person name="van Straalen N.M."/>
            <person name="Roelofs D."/>
        </authorList>
    </citation>
    <scope>NUCLEOTIDE SEQUENCE [LARGE SCALE GENOMIC DNA]</scope>
    <source>
        <tissue evidence="4">Mixed pool</tissue>
    </source>
</reference>
<evidence type="ECO:0000313" key="4">
    <source>
        <dbReference type="EMBL" id="ODM92416.1"/>
    </source>
</evidence>
<evidence type="ECO:0000259" key="2">
    <source>
        <dbReference type="Pfam" id="PF05603"/>
    </source>
</evidence>
<gene>
    <name evidence="4" type="ORF">Ocin01_14259</name>
</gene>
<evidence type="ECO:0000313" key="5">
    <source>
        <dbReference type="Proteomes" id="UP000094527"/>
    </source>
</evidence>
<dbReference type="GO" id="GO:0005829">
    <property type="term" value="C:cytosol"/>
    <property type="evidence" value="ECO:0007669"/>
    <property type="project" value="TreeGrafter"/>
</dbReference>
<dbReference type="GO" id="GO:0006606">
    <property type="term" value="P:protein import into nucleus"/>
    <property type="evidence" value="ECO:0007669"/>
    <property type="project" value="TreeGrafter"/>
</dbReference>
<feature type="domain" description="Hikeshi-like C-terminal" evidence="3">
    <location>
        <begin position="159"/>
        <end position="208"/>
    </location>
</feature>
<dbReference type="PANTHER" id="PTHR12925">
    <property type="entry name" value="HIKESHI FAMILY MEMBER"/>
    <property type="match status" value="1"/>
</dbReference>
<protein>
    <submittedName>
        <fullName evidence="4">Protein Hikeshi</fullName>
    </submittedName>
</protein>
<dbReference type="GO" id="GO:0005634">
    <property type="term" value="C:nucleus"/>
    <property type="evidence" value="ECO:0007669"/>
    <property type="project" value="TreeGrafter"/>
</dbReference>
<comment type="caution">
    <text evidence="4">The sequence shown here is derived from an EMBL/GenBank/DDBJ whole genome shotgun (WGS) entry which is preliminary data.</text>
</comment>
<dbReference type="OrthoDB" id="10248398at2759"/>
<evidence type="ECO:0000259" key="3">
    <source>
        <dbReference type="Pfam" id="PF21057"/>
    </source>
</evidence>
<name>A0A1D2MHF7_ORCCI</name>
<dbReference type="GO" id="GO:0030544">
    <property type="term" value="F:Hsp70 protein binding"/>
    <property type="evidence" value="ECO:0007669"/>
    <property type="project" value="TreeGrafter"/>
</dbReference>
<dbReference type="Pfam" id="PF05603">
    <property type="entry name" value="Hikeshi-like_N"/>
    <property type="match status" value="1"/>
</dbReference>
<dbReference type="PANTHER" id="PTHR12925:SF0">
    <property type="entry name" value="PROTEIN HIKESHI"/>
    <property type="match status" value="1"/>
</dbReference>
<dbReference type="Pfam" id="PF21057">
    <property type="entry name" value="Hikeshi-like_C"/>
    <property type="match status" value="1"/>
</dbReference>
<dbReference type="AlphaFoldDB" id="A0A1D2MHF7"/>
<dbReference type="InterPro" id="IPR048364">
    <property type="entry name" value="Hikeshi-like_C"/>
</dbReference>